<dbReference type="Proteomes" id="UP001190640">
    <property type="component" value="Chromosome 12"/>
</dbReference>
<evidence type="ECO:0000256" key="3">
    <source>
        <dbReference type="ARBA" id="ARBA00022606"/>
    </source>
</evidence>
<dbReference type="InterPro" id="IPR017452">
    <property type="entry name" value="GPCR_Rhodpsn_7TM"/>
</dbReference>
<evidence type="ECO:0000256" key="13">
    <source>
        <dbReference type="RuleBase" id="RU363047"/>
    </source>
</evidence>
<keyword evidence="7 12" id="KW-0297">G-protein coupled receptor</keyword>
<dbReference type="GO" id="GO:0004984">
    <property type="term" value="F:olfactory receptor activity"/>
    <property type="evidence" value="ECO:0007669"/>
    <property type="project" value="InterPro"/>
</dbReference>
<keyword evidence="10" id="KW-0325">Glycoprotein</keyword>
<evidence type="ECO:0000256" key="7">
    <source>
        <dbReference type="ARBA" id="ARBA00023040"/>
    </source>
</evidence>
<sequence length="318" mass="36663">MGKLNERAQNKTRMMEFVFLGFPGSHYVQMGIFMSFLIMHIMTVIGNVTIVILVTTNSHFHTPMYFFLCNLSFLEIWYTMAIMPKTLSVFLGVSRSISFTGCILQMFFNYSFGCTEFFLLSVMAYDRYLAICYPLHYSTLMDIRLSCKLAAVSWLFGFLAMMTPTVLISKLSFCGPNEINHFYCHIDSWIVLSCTDTHAVEMAMFVIAILVILGSCLITFLSYTYIISTILHIATAKGRLKAFSTCSSHLAVVIIWYGSTMFLYIKPSKRTSVEMTKIVNILNTIVTPLLNPFIYTLRNKDVKEAFRYLLHWRQRKMY</sequence>
<dbReference type="PANTHER" id="PTHR26454">
    <property type="entry name" value="OLFACTORY RECEPTOR"/>
    <property type="match status" value="1"/>
</dbReference>
<feature type="transmembrane region" description="Helical" evidence="13">
    <location>
        <begin position="65"/>
        <end position="83"/>
    </location>
</feature>
<evidence type="ECO:0000256" key="8">
    <source>
        <dbReference type="ARBA" id="ARBA00023136"/>
    </source>
</evidence>
<evidence type="ECO:0000256" key="5">
    <source>
        <dbReference type="ARBA" id="ARBA00022725"/>
    </source>
</evidence>
<dbReference type="GO" id="GO:0005886">
    <property type="term" value="C:plasma membrane"/>
    <property type="evidence" value="ECO:0007669"/>
    <property type="project" value="UniProtKB-SubCell"/>
</dbReference>
<feature type="domain" description="G-protein coupled receptors family 1 profile" evidence="14">
    <location>
        <begin position="46"/>
        <end position="295"/>
    </location>
</feature>
<dbReference type="AlphaFoldDB" id="A0AA97K487"/>
<accession>A0AA97K487</accession>
<dbReference type="RefSeq" id="XP_054849743.1">
    <property type="nucleotide sequence ID" value="XM_054993768.1"/>
</dbReference>
<protein>
    <recommendedName>
        <fullName evidence="13">Olfactory receptor</fullName>
    </recommendedName>
</protein>
<keyword evidence="9 12" id="KW-0675">Receptor</keyword>
<keyword evidence="15" id="KW-1185">Reference proteome</keyword>
<feature type="transmembrane region" description="Helical" evidence="13">
    <location>
        <begin position="202"/>
        <end position="228"/>
    </location>
</feature>
<dbReference type="FunFam" id="1.20.1070.10:FF:000010">
    <property type="entry name" value="Olfactory receptor"/>
    <property type="match status" value="1"/>
</dbReference>
<dbReference type="InterPro" id="IPR000725">
    <property type="entry name" value="Olfact_rcpt"/>
</dbReference>
<evidence type="ECO:0000256" key="1">
    <source>
        <dbReference type="ARBA" id="ARBA00004651"/>
    </source>
</evidence>
<evidence type="ECO:0000256" key="4">
    <source>
        <dbReference type="ARBA" id="ARBA00022692"/>
    </source>
</evidence>
<gene>
    <name evidence="16" type="primary">LOC129339164</name>
</gene>
<organism evidence="15 16">
    <name type="scientific">Eublepharis macularius</name>
    <name type="common">Leopard gecko</name>
    <name type="synonym">Cyrtodactylus macularius</name>
    <dbReference type="NCBI Taxonomy" id="481883"/>
    <lineage>
        <taxon>Eukaryota</taxon>
        <taxon>Metazoa</taxon>
        <taxon>Chordata</taxon>
        <taxon>Craniata</taxon>
        <taxon>Vertebrata</taxon>
        <taxon>Euteleostomi</taxon>
        <taxon>Lepidosauria</taxon>
        <taxon>Squamata</taxon>
        <taxon>Bifurcata</taxon>
        <taxon>Gekkota</taxon>
        <taxon>Eublepharidae</taxon>
        <taxon>Eublepharinae</taxon>
        <taxon>Eublepharis</taxon>
    </lineage>
</organism>
<dbReference type="PRINTS" id="PR00245">
    <property type="entry name" value="OLFACTORYR"/>
</dbReference>
<evidence type="ECO:0000256" key="10">
    <source>
        <dbReference type="ARBA" id="ARBA00023180"/>
    </source>
</evidence>
<name>A0AA97K487_EUBMA</name>
<keyword evidence="4 12" id="KW-0812">Transmembrane</keyword>
<keyword evidence="8 13" id="KW-0472">Membrane</keyword>
<keyword evidence="2 13" id="KW-1003">Cell membrane</keyword>
<dbReference type="KEGG" id="emc:129339164"/>
<evidence type="ECO:0000256" key="6">
    <source>
        <dbReference type="ARBA" id="ARBA00022989"/>
    </source>
</evidence>
<keyword evidence="3 13" id="KW-0716">Sensory transduction</keyword>
<keyword evidence="5 13" id="KW-0552">Olfaction</keyword>
<dbReference type="PRINTS" id="PR00237">
    <property type="entry name" value="GPCRRHODOPSN"/>
</dbReference>
<dbReference type="InterPro" id="IPR000276">
    <property type="entry name" value="GPCR_Rhodpsn"/>
</dbReference>
<feature type="transmembrane region" description="Helical" evidence="13">
    <location>
        <begin position="278"/>
        <end position="297"/>
    </location>
</feature>
<feature type="transmembrane region" description="Helical" evidence="13">
    <location>
        <begin position="27"/>
        <end position="53"/>
    </location>
</feature>
<comment type="similarity">
    <text evidence="12">Belongs to the G-protein coupled receptor 1 family.</text>
</comment>
<dbReference type="PROSITE" id="PS50262">
    <property type="entry name" value="G_PROTEIN_RECEP_F1_2"/>
    <property type="match status" value="1"/>
</dbReference>
<feature type="transmembrane region" description="Helical" evidence="13">
    <location>
        <begin position="103"/>
        <end position="125"/>
    </location>
</feature>
<evidence type="ECO:0000313" key="15">
    <source>
        <dbReference type="Proteomes" id="UP001190640"/>
    </source>
</evidence>
<comment type="subcellular location">
    <subcellularLocation>
        <location evidence="1 13">Cell membrane</location>
        <topology evidence="1 13">Multi-pass membrane protein</topology>
    </subcellularLocation>
</comment>
<dbReference type="Pfam" id="PF13853">
    <property type="entry name" value="7tm_4"/>
    <property type="match status" value="1"/>
</dbReference>
<dbReference type="CDD" id="cd13954">
    <property type="entry name" value="7tmA_OR"/>
    <property type="match status" value="1"/>
</dbReference>
<dbReference type="GO" id="GO:0004930">
    <property type="term" value="F:G protein-coupled receptor activity"/>
    <property type="evidence" value="ECO:0007669"/>
    <property type="project" value="UniProtKB-KW"/>
</dbReference>
<evidence type="ECO:0000256" key="9">
    <source>
        <dbReference type="ARBA" id="ARBA00023170"/>
    </source>
</evidence>
<evidence type="ECO:0000256" key="11">
    <source>
        <dbReference type="ARBA" id="ARBA00023224"/>
    </source>
</evidence>
<keyword evidence="11 12" id="KW-0807">Transducer</keyword>
<evidence type="ECO:0000313" key="16">
    <source>
        <dbReference type="RefSeq" id="XP_054849743.1"/>
    </source>
</evidence>
<evidence type="ECO:0000256" key="2">
    <source>
        <dbReference type="ARBA" id="ARBA00022475"/>
    </source>
</evidence>
<proteinExistence type="inferred from homology"/>
<dbReference type="GeneID" id="129339164"/>
<evidence type="ECO:0000259" key="14">
    <source>
        <dbReference type="PROSITE" id="PS50262"/>
    </source>
</evidence>
<dbReference type="Gene3D" id="1.20.1070.10">
    <property type="entry name" value="Rhodopsin 7-helix transmembrane proteins"/>
    <property type="match status" value="1"/>
</dbReference>
<dbReference type="PROSITE" id="PS00237">
    <property type="entry name" value="G_PROTEIN_RECEP_F1_1"/>
    <property type="match status" value="1"/>
</dbReference>
<evidence type="ECO:0000256" key="12">
    <source>
        <dbReference type="RuleBase" id="RU000688"/>
    </source>
</evidence>
<feature type="transmembrane region" description="Helical" evidence="13">
    <location>
        <begin position="145"/>
        <end position="168"/>
    </location>
</feature>
<dbReference type="InterPro" id="IPR047132">
    <property type="entry name" value="Olfact_rcpt_6C-like"/>
</dbReference>
<dbReference type="PANTHER" id="PTHR26454:SF12">
    <property type="entry name" value="OLFACTORY RECEPTOR 6F1"/>
    <property type="match status" value="1"/>
</dbReference>
<reference evidence="16" key="1">
    <citation type="submission" date="2025-08" db="UniProtKB">
        <authorList>
            <consortium name="RefSeq"/>
        </authorList>
    </citation>
    <scope>IDENTIFICATION</scope>
    <source>
        <tissue evidence="16">Blood</tissue>
    </source>
</reference>
<keyword evidence="6 13" id="KW-1133">Transmembrane helix</keyword>
<dbReference type="SUPFAM" id="SSF81321">
    <property type="entry name" value="Family A G protein-coupled receptor-like"/>
    <property type="match status" value="1"/>
</dbReference>